<proteinExistence type="predicted"/>
<sequence>MRENVAAVGVCGRVGAAELGAMVVWSRRLDGEKSGTRAGGPLCYGCIQEQWRRGGLGGEEGVGATAAVEEGRAERAAEAWWHEVGIAMARDRGEGGRRW</sequence>
<evidence type="ECO:0000313" key="1">
    <source>
        <dbReference type="EMBL" id="ONK76389.1"/>
    </source>
</evidence>
<reference evidence="2" key="1">
    <citation type="journal article" date="2017" name="Nat. Commun.">
        <title>The asparagus genome sheds light on the origin and evolution of a young Y chromosome.</title>
        <authorList>
            <person name="Harkess A."/>
            <person name="Zhou J."/>
            <person name="Xu C."/>
            <person name="Bowers J.E."/>
            <person name="Van der Hulst R."/>
            <person name="Ayyampalayam S."/>
            <person name="Mercati F."/>
            <person name="Riccardi P."/>
            <person name="McKain M.R."/>
            <person name="Kakrana A."/>
            <person name="Tang H."/>
            <person name="Ray J."/>
            <person name="Groenendijk J."/>
            <person name="Arikit S."/>
            <person name="Mathioni S.M."/>
            <person name="Nakano M."/>
            <person name="Shan H."/>
            <person name="Telgmann-Rauber A."/>
            <person name="Kanno A."/>
            <person name="Yue Z."/>
            <person name="Chen H."/>
            <person name="Li W."/>
            <person name="Chen Y."/>
            <person name="Xu X."/>
            <person name="Zhang Y."/>
            <person name="Luo S."/>
            <person name="Chen H."/>
            <person name="Gao J."/>
            <person name="Mao Z."/>
            <person name="Pires J.C."/>
            <person name="Luo M."/>
            <person name="Kudrna D."/>
            <person name="Wing R.A."/>
            <person name="Meyers B.C."/>
            <person name="Yi K."/>
            <person name="Kong H."/>
            <person name="Lavrijsen P."/>
            <person name="Sunseri F."/>
            <person name="Falavigna A."/>
            <person name="Ye Y."/>
            <person name="Leebens-Mack J.H."/>
            <person name="Chen G."/>
        </authorList>
    </citation>
    <scope>NUCLEOTIDE SEQUENCE [LARGE SCALE GENOMIC DNA]</scope>
    <source>
        <strain evidence="2">cv. DH0086</strain>
    </source>
</reference>
<protein>
    <submittedName>
        <fullName evidence="1">Uncharacterized protein</fullName>
    </submittedName>
</protein>
<evidence type="ECO:0000313" key="2">
    <source>
        <dbReference type="Proteomes" id="UP000243459"/>
    </source>
</evidence>
<dbReference type="Proteomes" id="UP000243459">
    <property type="component" value="Chromosome 3"/>
</dbReference>
<gene>
    <name evidence="1" type="ORF">A4U43_C03F27170</name>
</gene>
<dbReference type="EMBL" id="CM007383">
    <property type="protein sequence ID" value="ONK76389.1"/>
    <property type="molecule type" value="Genomic_DNA"/>
</dbReference>
<keyword evidence="2" id="KW-1185">Reference proteome</keyword>
<dbReference type="Gramene" id="ONK76389">
    <property type="protein sequence ID" value="ONK76389"/>
    <property type="gene ID" value="A4U43_C03F27170"/>
</dbReference>
<accession>A0A5P1FHL7</accession>
<dbReference type="AlphaFoldDB" id="A0A5P1FHL7"/>
<name>A0A5P1FHL7_ASPOF</name>
<organism evidence="1 2">
    <name type="scientific">Asparagus officinalis</name>
    <name type="common">Garden asparagus</name>
    <dbReference type="NCBI Taxonomy" id="4686"/>
    <lineage>
        <taxon>Eukaryota</taxon>
        <taxon>Viridiplantae</taxon>
        <taxon>Streptophyta</taxon>
        <taxon>Embryophyta</taxon>
        <taxon>Tracheophyta</taxon>
        <taxon>Spermatophyta</taxon>
        <taxon>Magnoliopsida</taxon>
        <taxon>Liliopsida</taxon>
        <taxon>Asparagales</taxon>
        <taxon>Asparagaceae</taxon>
        <taxon>Asparagoideae</taxon>
        <taxon>Asparagus</taxon>
    </lineage>
</organism>